<keyword evidence="3" id="KW-1185">Reference proteome</keyword>
<dbReference type="Proteomes" id="UP000287687">
    <property type="component" value="Unassembled WGS sequence"/>
</dbReference>
<accession>A0A3S3T362</accession>
<comment type="caution">
    <text evidence="2">The sequence shown here is derived from an EMBL/GenBank/DDBJ whole genome shotgun (WGS) entry which is preliminary data.</text>
</comment>
<sequence>MTLCVYGTRSGYLSRLWKIETWIVQALSVLAILCLGFAHQPPSLGIDDARASDFADYVLPDGTLPTLCLTSAENDSKGSSGHKFHSQGCEVCRIGAAILLPAPTDVSGILVAFVASADLPPRTEAIHRQIYPPNTGPRAPPIDPIMT</sequence>
<name>A0A3S3T362_9HYPH</name>
<gene>
    <name evidence="2" type="ORF">EPK99_01460</name>
</gene>
<evidence type="ECO:0000256" key="1">
    <source>
        <dbReference type="SAM" id="MobiDB-lite"/>
    </source>
</evidence>
<reference evidence="2 3" key="1">
    <citation type="submission" date="2019-01" db="EMBL/GenBank/DDBJ databases">
        <title>The draft genome of Rhizobium sp. 24NR.</title>
        <authorList>
            <person name="Liu L."/>
            <person name="Liang L."/>
            <person name="Shi S."/>
            <person name="Xu L."/>
            <person name="Wang X."/>
            <person name="Li L."/>
            <person name="Zhang X."/>
        </authorList>
    </citation>
    <scope>NUCLEOTIDE SEQUENCE [LARGE SCALE GENOMIC DNA]</scope>
    <source>
        <strain evidence="2 3">24NR</strain>
    </source>
</reference>
<organism evidence="2 3">
    <name type="scientific">Neorhizobium lilium</name>
    <dbReference type="NCBI Taxonomy" id="2503024"/>
    <lineage>
        <taxon>Bacteria</taxon>
        <taxon>Pseudomonadati</taxon>
        <taxon>Pseudomonadota</taxon>
        <taxon>Alphaproteobacteria</taxon>
        <taxon>Hyphomicrobiales</taxon>
        <taxon>Rhizobiaceae</taxon>
        <taxon>Rhizobium/Agrobacterium group</taxon>
        <taxon>Neorhizobium</taxon>
    </lineage>
</organism>
<dbReference type="OrthoDB" id="7744280at2"/>
<feature type="region of interest" description="Disordered" evidence="1">
    <location>
        <begin position="128"/>
        <end position="147"/>
    </location>
</feature>
<proteinExistence type="predicted"/>
<evidence type="ECO:0000313" key="3">
    <source>
        <dbReference type="Proteomes" id="UP000287687"/>
    </source>
</evidence>
<feature type="compositionally biased region" description="Pro residues" evidence="1">
    <location>
        <begin position="134"/>
        <end position="147"/>
    </location>
</feature>
<evidence type="ECO:0000313" key="2">
    <source>
        <dbReference type="EMBL" id="RWX81026.1"/>
    </source>
</evidence>
<dbReference type="AlphaFoldDB" id="A0A3S3T362"/>
<protein>
    <submittedName>
        <fullName evidence="2">DUF2946 domain-containing protein</fullName>
    </submittedName>
</protein>
<dbReference type="EMBL" id="SBIP01000001">
    <property type="protein sequence ID" value="RWX81026.1"/>
    <property type="molecule type" value="Genomic_DNA"/>
</dbReference>